<dbReference type="EMBL" id="CM042885">
    <property type="protein sequence ID" value="KAI4364414.1"/>
    <property type="molecule type" value="Genomic_DNA"/>
</dbReference>
<organism evidence="1 2">
    <name type="scientific">Melastoma candidum</name>
    <dbReference type="NCBI Taxonomy" id="119954"/>
    <lineage>
        <taxon>Eukaryota</taxon>
        <taxon>Viridiplantae</taxon>
        <taxon>Streptophyta</taxon>
        <taxon>Embryophyta</taxon>
        <taxon>Tracheophyta</taxon>
        <taxon>Spermatophyta</taxon>
        <taxon>Magnoliopsida</taxon>
        <taxon>eudicotyledons</taxon>
        <taxon>Gunneridae</taxon>
        <taxon>Pentapetalae</taxon>
        <taxon>rosids</taxon>
        <taxon>malvids</taxon>
        <taxon>Myrtales</taxon>
        <taxon>Melastomataceae</taxon>
        <taxon>Melastomatoideae</taxon>
        <taxon>Melastomateae</taxon>
        <taxon>Melastoma</taxon>
    </lineage>
</organism>
<accession>A0ACB9QGZ2</accession>
<name>A0ACB9QGZ2_9MYRT</name>
<keyword evidence="2" id="KW-1185">Reference proteome</keyword>
<sequence length="115" mass="13448">MDRSHLLRLISQQFREYLTDSEERSEWPDEDTLARMALEYIMRCHPGMDKDEDGSSEEDEDDEESSSEEDEEDEDGSLTEEDEEDEDGSSTEDEANSSEELYCYARELEDALFPR</sequence>
<gene>
    <name evidence="1" type="ORF">MLD38_020509</name>
</gene>
<evidence type="ECO:0000313" key="2">
    <source>
        <dbReference type="Proteomes" id="UP001057402"/>
    </source>
</evidence>
<proteinExistence type="predicted"/>
<dbReference type="Proteomes" id="UP001057402">
    <property type="component" value="Chromosome 6"/>
</dbReference>
<reference evidence="2" key="1">
    <citation type="journal article" date="2023" name="Front. Plant Sci.">
        <title>Chromosomal-level genome assembly of Melastoma candidum provides insights into trichome evolution.</title>
        <authorList>
            <person name="Zhong Y."/>
            <person name="Wu W."/>
            <person name="Sun C."/>
            <person name="Zou P."/>
            <person name="Liu Y."/>
            <person name="Dai S."/>
            <person name="Zhou R."/>
        </authorList>
    </citation>
    <scope>NUCLEOTIDE SEQUENCE [LARGE SCALE GENOMIC DNA]</scope>
</reference>
<evidence type="ECO:0000313" key="1">
    <source>
        <dbReference type="EMBL" id="KAI4364414.1"/>
    </source>
</evidence>
<protein>
    <submittedName>
        <fullName evidence="1">Uncharacterized protein</fullName>
    </submittedName>
</protein>
<comment type="caution">
    <text evidence="1">The sequence shown here is derived from an EMBL/GenBank/DDBJ whole genome shotgun (WGS) entry which is preliminary data.</text>
</comment>